<dbReference type="CDD" id="cd00446">
    <property type="entry name" value="GrpE"/>
    <property type="match status" value="1"/>
</dbReference>
<evidence type="ECO:0000256" key="14">
    <source>
        <dbReference type="SAM" id="MobiDB-lite"/>
    </source>
</evidence>
<evidence type="ECO:0000256" key="9">
    <source>
        <dbReference type="ARBA" id="ARBA00076414"/>
    </source>
</evidence>
<dbReference type="AlphaFoldDB" id="A0A1H3YUB1"/>
<feature type="region of interest" description="Disordered" evidence="14">
    <location>
        <begin position="1"/>
        <end position="21"/>
    </location>
</feature>
<comment type="function">
    <text evidence="7 10 11">Participates actively in the response to hyperosmotic and heat shock by preventing the aggregation of stress-denatured proteins, in association with DnaK and GrpE. It is the nucleotide exchange factor for DnaK and may function as a thermosensor. Unfolded proteins bind initially to DnaJ; upon interaction with the DnaJ-bound protein, DnaK hydrolyzes its bound ATP, resulting in the formation of a stable complex. GrpE releases ADP from DnaK; ATP binding to DnaK triggers the release of the substrate protein, thus completing the reaction cycle. Several rounds of ATP-dependent interactions between DnaJ, DnaK and GrpE are required for fully efficient folding.</text>
</comment>
<dbReference type="Gene3D" id="3.90.20.20">
    <property type="match status" value="1"/>
</dbReference>
<comment type="subunit">
    <text evidence="3 10">Homodimer.</text>
</comment>
<keyword evidence="16" id="KW-1185">Reference proteome</keyword>
<evidence type="ECO:0000256" key="12">
    <source>
        <dbReference type="RuleBase" id="RU004478"/>
    </source>
</evidence>
<accession>A0A1H3YUB1</accession>
<dbReference type="FunFam" id="2.30.22.10:FF:000001">
    <property type="entry name" value="Protein GrpE"/>
    <property type="match status" value="1"/>
</dbReference>
<dbReference type="OrthoDB" id="9789811at2"/>
<dbReference type="PANTHER" id="PTHR21237:SF23">
    <property type="entry name" value="GRPE PROTEIN HOMOLOG, MITOCHONDRIAL"/>
    <property type="match status" value="1"/>
</dbReference>
<feature type="coiled-coil region" evidence="13">
    <location>
        <begin position="38"/>
        <end position="76"/>
    </location>
</feature>
<dbReference type="PANTHER" id="PTHR21237">
    <property type="entry name" value="GRPE PROTEIN"/>
    <property type="match status" value="1"/>
</dbReference>
<comment type="subcellular location">
    <subcellularLocation>
        <location evidence="1 10">Cytoplasm</location>
    </subcellularLocation>
</comment>
<reference evidence="16" key="1">
    <citation type="submission" date="2016-10" db="EMBL/GenBank/DDBJ databases">
        <authorList>
            <person name="Varghese N."/>
            <person name="Submissions S."/>
        </authorList>
    </citation>
    <scope>NUCLEOTIDE SEQUENCE [LARGE SCALE GENOMIC DNA]</scope>
    <source>
        <strain evidence="16">DSM 11526</strain>
    </source>
</reference>
<evidence type="ECO:0000256" key="11">
    <source>
        <dbReference type="RuleBase" id="RU000639"/>
    </source>
</evidence>
<dbReference type="EMBL" id="FNRJ01000001">
    <property type="protein sequence ID" value="SEA15106.1"/>
    <property type="molecule type" value="Genomic_DNA"/>
</dbReference>
<dbReference type="GO" id="GO:0042803">
    <property type="term" value="F:protein homodimerization activity"/>
    <property type="evidence" value="ECO:0007669"/>
    <property type="project" value="InterPro"/>
</dbReference>
<dbReference type="Proteomes" id="UP000242469">
    <property type="component" value="Unassembled WGS sequence"/>
</dbReference>
<protein>
    <recommendedName>
        <fullName evidence="8 10">Protein GrpE</fullName>
    </recommendedName>
    <alternativeName>
        <fullName evidence="9 10">HSP-70 cofactor</fullName>
    </alternativeName>
</protein>
<dbReference type="InterPro" id="IPR009012">
    <property type="entry name" value="GrpE_head"/>
</dbReference>
<evidence type="ECO:0000256" key="1">
    <source>
        <dbReference type="ARBA" id="ARBA00004496"/>
    </source>
</evidence>
<evidence type="ECO:0000256" key="10">
    <source>
        <dbReference type="HAMAP-Rule" id="MF_01151"/>
    </source>
</evidence>
<dbReference type="InterPro" id="IPR000740">
    <property type="entry name" value="GrpE"/>
</dbReference>
<keyword evidence="6 10" id="KW-0143">Chaperone</keyword>
<gene>
    <name evidence="10" type="primary">grpE</name>
    <name evidence="15" type="ORF">SAMN02745729_101596</name>
</gene>
<evidence type="ECO:0000256" key="8">
    <source>
        <dbReference type="ARBA" id="ARBA00072274"/>
    </source>
</evidence>
<dbReference type="NCBIfam" id="NF010737">
    <property type="entry name" value="PRK14139.1"/>
    <property type="match status" value="1"/>
</dbReference>
<keyword evidence="4 10" id="KW-0963">Cytoplasm</keyword>
<dbReference type="GO" id="GO:0006457">
    <property type="term" value="P:protein folding"/>
    <property type="evidence" value="ECO:0007669"/>
    <property type="project" value="InterPro"/>
</dbReference>
<proteinExistence type="inferred from homology"/>
<sequence length="196" mass="21762">MSKKQQNQNEAVEPVQNEPEVLVAEGEVVEPGAAEETEVSLIQQLEESRAEVDALKKELVELKPRAQAEIQNIRRRAEQDVEKAHKFGLEKFATELLPVVDSLERAIEASQGDEEKVKAIREGVEMTLGLFLSSLEKFNVEQLNPQGEVFNPEHHQAMSMVPAEGVEPNTVVTVVQKGYLLNGRLVRPAMVMVAKG</sequence>
<dbReference type="Pfam" id="PF01025">
    <property type="entry name" value="GrpE"/>
    <property type="match status" value="1"/>
</dbReference>
<evidence type="ECO:0000256" key="3">
    <source>
        <dbReference type="ARBA" id="ARBA00011738"/>
    </source>
</evidence>
<evidence type="ECO:0000256" key="5">
    <source>
        <dbReference type="ARBA" id="ARBA00023016"/>
    </source>
</evidence>
<evidence type="ECO:0000256" key="13">
    <source>
        <dbReference type="SAM" id="Coils"/>
    </source>
</evidence>
<name>A0A1H3YUB1_9GAMM</name>
<feature type="compositionally biased region" description="Polar residues" evidence="14">
    <location>
        <begin position="1"/>
        <end position="10"/>
    </location>
</feature>
<evidence type="ECO:0000256" key="2">
    <source>
        <dbReference type="ARBA" id="ARBA00009054"/>
    </source>
</evidence>
<dbReference type="InterPro" id="IPR013805">
    <property type="entry name" value="GrpE_CC"/>
</dbReference>
<evidence type="ECO:0000256" key="4">
    <source>
        <dbReference type="ARBA" id="ARBA00022490"/>
    </source>
</evidence>
<dbReference type="SUPFAM" id="SSF51064">
    <property type="entry name" value="Head domain of nucleotide exchange factor GrpE"/>
    <property type="match status" value="1"/>
</dbReference>
<dbReference type="Gene3D" id="2.30.22.10">
    <property type="entry name" value="Head domain of nucleotide exchange factor GrpE"/>
    <property type="match status" value="1"/>
</dbReference>
<dbReference type="PROSITE" id="PS01071">
    <property type="entry name" value="GRPE"/>
    <property type="match status" value="1"/>
</dbReference>
<evidence type="ECO:0000313" key="15">
    <source>
        <dbReference type="EMBL" id="SEA15106.1"/>
    </source>
</evidence>
<organism evidence="15 16">
    <name type="scientific">Marinobacterium iners DSM 11526</name>
    <dbReference type="NCBI Taxonomy" id="1122198"/>
    <lineage>
        <taxon>Bacteria</taxon>
        <taxon>Pseudomonadati</taxon>
        <taxon>Pseudomonadota</taxon>
        <taxon>Gammaproteobacteria</taxon>
        <taxon>Oceanospirillales</taxon>
        <taxon>Oceanospirillaceae</taxon>
        <taxon>Marinobacterium</taxon>
    </lineage>
</organism>
<dbReference type="GO" id="GO:0000774">
    <property type="term" value="F:adenyl-nucleotide exchange factor activity"/>
    <property type="evidence" value="ECO:0007669"/>
    <property type="project" value="InterPro"/>
</dbReference>
<evidence type="ECO:0000256" key="6">
    <source>
        <dbReference type="ARBA" id="ARBA00023186"/>
    </source>
</evidence>
<evidence type="ECO:0000256" key="7">
    <source>
        <dbReference type="ARBA" id="ARBA00053401"/>
    </source>
</evidence>
<dbReference type="SUPFAM" id="SSF58014">
    <property type="entry name" value="Coiled-coil domain of nucleotide exchange factor GrpE"/>
    <property type="match status" value="1"/>
</dbReference>
<comment type="similarity">
    <text evidence="2 10 12">Belongs to the GrpE family.</text>
</comment>
<dbReference type="GO" id="GO:0051087">
    <property type="term" value="F:protein-folding chaperone binding"/>
    <property type="evidence" value="ECO:0007669"/>
    <property type="project" value="InterPro"/>
</dbReference>
<dbReference type="NCBIfam" id="NF010738">
    <property type="entry name" value="PRK14140.1"/>
    <property type="match status" value="1"/>
</dbReference>
<dbReference type="GO" id="GO:0005829">
    <property type="term" value="C:cytosol"/>
    <property type="evidence" value="ECO:0007669"/>
    <property type="project" value="TreeGrafter"/>
</dbReference>
<evidence type="ECO:0000313" key="16">
    <source>
        <dbReference type="Proteomes" id="UP000242469"/>
    </source>
</evidence>
<dbReference type="PRINTS" id="PR00773">
    <property type="entry name" value="GRPEPROTEIN"/>
</dbReference>
<dbReference type="HAMAP" id="MF_01151">
    <property type="entry name" value="GrpE"/>
    <property type="match status" value="1"/>
</dbReference>
<dbReference type="RefSeq" id="WP_091822770.1">
    <property type="nucleotide sequence ID" value="NZ_FNRJ01000001.1"/>
</dbReference>
<dbReference type="NCBIfam" id="NF010748">
    <property type="entry name" value="PRK14150.1"/>
    <property type="match status" value="1"/>
</dbReference>
<dbReference type="STRING" id="1122198.SAMN02745729_101596"/>
<keyword evidence="5 10" id="KW-0346">Stress response</keyword>
<keyword evidence="13" id="KW-0175">Coiled coil</keyword>
<dbReference type="GO" id="GO:0051082">
    <property type="term" value="F:unfolded protein binding"/>
    <property type="evidence" value="ECO:0007669"/>
    <property type="project" value="TreeGrafter"/>
</dbReference>